<dbReference type="STRING" id="1391654.AKJ09_00680"/>
<name>A0A0K1PKT8_9BACT</name>
<feature type="transmembrane region" description="Helical" evidence="1">
    <location>
        <begin position="58"/>
        <end position="78"/>
    </location>
</feature>
<dbReference type="KEGG" id="llu:AKJ09_00680"/>
<organism evidence="2 3">
    <name type="scientific">Labilithrix luteola</name>
    <dbReference type="NCBI Taxonomy" id="1391654"/>
    <lineage>
        <taxon>Bacteria</taxon>
        <taxon>Pseudomonadati</taxon>
        <taxon>Myxococcota</taxon>
        <taxon>Polyangia</taxon>
        <taxon>Polyangiales</taxon>
        <taxon>Labilitrichaceae</taxon>
        <taxon>Labilithrix</taxon>
    </lineage>
</organism>
<dbReference type="RefSeq" id="WP_146645680.1">
    <property type="nucleotide sequence ID" value="NZ_CP012333.1"/>
</dbReference>
<evidence type="ECO:0000313" key="2">
    <source>
        <dbReference type="EMBL" id="AKU94016.1"/>
    </source>
</evidence>
<keyword evidence="1" id="KW-1133">Transmembrane helix</keyword>
<feature type="transmembrane region" description="Helical" evidence="1">
    <location>
        <begin position="26"/>
        <end position="46"/>
    </location>
</feature>
<proteinExistence type="predicted"/>
<sequence>MQSSSNASSSVGPSVPAVLPFADPTALGLFGLAIGCASLLPVAFGVQSAMTAEALRTTAWFCLLFGAGCQFLAGMMSFANKNGLGGTLLTTFSFNWVMNWWALSELSQGKVPNSAVILAVDCCFLVIFLVMTYAFGFFSRLLFVFLLEIDLLYACRILREVLHSQAFAMPIALCTVVLMATSLYIAFSLVLANAAGRIVLPIGTPIFRATPAPVSQGAPEGTQPIHAAA</sequence>
<keyword evidence="1" id="KW-0812">Transmembrane</keyword>
<gene>
    <name evidence="2" type="ORF">AKJ09_00680</name>
</gene>
<feature type="transmembrane region" description="Helical" evidence="1">
    <location>
        <begin position="84"/>
        <end position="103"/>
    </location>
</feature>
<accession>A0A0K1PKT8</accession>
<keyword evidence="1" id="KW-0472">Membrane</keyword>
<dbReference type="AlphaFoldDB" id="A0A0K1PKT8"/>
<feature type="transmembrane region" description="Helical" evidence="1">
    <location>
        <begin position="170"/>
        <end position="192"/>
    </location>
</feature>
<evidence type="ECO:0008006" key="4">
    <source>
        <dbReference type="Google" id="ProtNLM"/>
    </source>
</evidence>
<evidence type="ECO:0000256" key="1">
    <source>
        <dbReference type="SAM" id="Phobius"/>
    </source>
</evidence>
<feature type="transmembrane region" description="Helical" evidence="1">
    <location>
        <begin position="115"/>
        <end position="135"/>
    </location>
</feature>
<keyword evidence="3" id="KW-1185">Reference proteome</keyword>
<dbReference type="OrthoDB" id="9787939at2"/>
<evidence type="ECO:0000313" key="3">
    <source>
        <dbReference type="Proteomes" id="UP000064967"/>
    </source>
</evidence>
<dbReference type="Proteomes" id="UP000064967">
    <property type="component" value="Chromosome"/>
</dbReference>
<protein>
    <recommendedName>
        <fullName evidence="4">GPR1/FUN34/yaaH family protein</fullName>
    </recommendedName>
</protein>
<reference evidence="2 3" key="1">
    <citation type="submission" date="2015-08" db="EMBL/GenBank/DDBJ databases">
        <authorList>
            <person name="Babu N.S."/>
            <person name="Beckwith C.J."/>
            <person name="Beseler K.G."/>
            <person name="Brison A."/>
            <person name="Carone J.V."/>
            <person name="Caskin T.P."/>
            <person name="Diamond M."/>
            <person name="Durham M.E."/>
            <person name="Foxe J.M."/>
            <person name="Go M."/>
            <person name="Henderson B.A."/>
            <person name="Jones I.B."/>
            <person name="McGettigan J.A."/>
            <person name="Micheletti S.J."/>
            <person name="Nasrallah M.E."/>
            <person name="Ortiz D."/>
            <person name="Piller C.R."/>
            <person name="Privatt S.R."/>
            <person name="Schneider S.L."/>
            <person name="Sharp S."/>
            <person name="Smith T.C."/>
            <person name="Stanton J.D."/>
            <person name="Ullery H.E."/>
            <person name="Wilson R.J."/>
            <person name="Serrano M.G."/>
            <person name="Buck G."/>
            <person name="Lee V."/>
            <person name="Wang Y."/>
            <person name="Carvalho R."/>
            <person name="Voegtly L."/>
            <person name="Shi R."/>
            <person name="Duckworth R."/>
            <person name="Johnson A."/>
            <person name="Loviza R."/>
            <person name="Walstead R."/>
            <person name="Shah Z."/>
            <person name="Kiflezghi M."/>
            <person name="Wade K."/>
            <person name="Ball S.L."/>
            <person name="Bradley K.W."/>
            <person name="Asai D.J."/>
            <person name="Bowman C.A."/>
            <person name="Russell D.A."/>
            <person name="Pope W.H."/>
            <person name="Jacobs-Sera D."/>
            <person name="Hendrix R.W."/>
            <person name="Hatfull G.F."/>
        </authorList>
    </citation>
    <scope>NUCLEOTIDE SEQUENCE [LARGE SCALE GENOMIC DNA]</scope>
    <source>
        <strain evidence="2 3">DSM 27648</strain>
    </source>
</reference>
<dbReference type="EMBL" id="CP012333">
    <property type="protein sequence ID" value="AKU94016.1"/>
    <property type="molecule type" value="Genomic_DNA"/>
</dbReference>